<sequence length="199" mass="21478">MIIGSRDLSVASWNKAAIHTSVVQKDSLFNLPSPVQFSQSGISGVSTTETSTTGSDDKKDFAEAFAKMMVNLRKASSKSEGAEGTDAALLPVATAQNHDTTLSTNSHEAAGNELATSPYQSPPSSEKAASELFKDYMNQTDAEKVREQLTGVSKEEYEKMSPEEQASLDKRVEELTKAKAREEQQAVKAKIDMVKAELA</sequence>
<dbReference type="Proteomes" id="UP000326018">
    <property type="component" value="Unassembled WGS sequence"/>
</dbReference>
<organism evidence="2 3">
    <name type="scientific">Pseudomonas fluorescens</name>
    <dbReference type="NCBI Taxonomy" id="294"/>
    <lineage>
        <taxon>Bacteria</taxon>
        <taxon>Pseudomonadati</taxon>
        <taxon>Pseudomonadota</taxon>
        <taxon>Gammaproteobacteria</taxon>
        <taxon>Pseudomonadales</taxon>
        <taxon>Pseudomonadaceae</taxon>
        <taxon>Pseudomonas</taxon>
    </lineage>
</organism>
<evidence type="ECO:0000313" key="3">
    <source>
        <dbReference type="Proteomes" id="UP000326018"/>
    </source>
</evidence>
<dbReference type="AlphaFoldDB" id="A0A5E7CWH2"/>
<feature type="coiled-coil region" evidence="1">
    <location>
        <begin position="165"/>
        <end position="197"/>
    </location>
</feature>
<dbReference type="OrthoDB" id="7018898at2"/>
<gene>
    <name evidence="2" type="ORF">PS712_03299</name>
</gene>
<reference evidence="2 3" key="1">
    <citation type="submission" date="2019-09" db="EMBL/GenBank/DDBJ databases">
        <authorList>
            <person name="Chandra G."/>
            <person name="Truman W A."/>
        </authorList>
    </citation>
    <scope>NUCLEOTIDE SEQUENCE [LARGE SCALE GENOMIC DNA]</scope>
    <source>
        <strain evidence="2">PS712</strain>
    </source>
</reference>
<keyword evidence="1" id="KW-0175">Coiled coil</keyword>
<evidence type="ECO:0000256" key="1">
    <source>
        <dbReference type="SAM" id="Coils"/>
    </source>
</evidence>
<dbReference type="EMBL" id="CABVIB010000016">
    <property type="protein sequence ID" value="VVO08966.1"/>
    <property type="molecule type" value="Genomic_DNA"/>
</dbReference>
<evidence type="ECO:0000313" key="2">
    <source>
        <dbReference type="EMBL" id="VVO08966.1"/>
    </source>
</evidence>
<dbReference type="RefSeq" id="WP_150703275.1">
    <property type="nucleotide sequence ID" value="NZ_CABVIB010000016.1"/>
</dbReference>
<proteinExistence type="predicted"/>
<name>A0A5E7CWH2_PSEFL</name>
<accession>A0A5E7CWH2</accession>
<protein>
    <submittedName>
        <fullName evidence="2">Uncharacterized protein</fullName>
    </submittedName>
</protein>